<protein>
    <recommendedName>
        <fullName evidence="2">Fibronectin type-III domain-containing protein</fullName>
    </recommendedName>
</protein>
<evidence type="ECO:0008006" key="2">
    <source>
        <dbReference type="Google" id="ProtNLM"/>
    </source>
</evidence>
<dbReference type="Gene3D" id="2.60.40.10">
    <property type="entry name" value="Immunoglobulins"/>
    <property type="match status" value="2"/>
</dbReference>
<reference evidence="1" key="1">
    <citation type="journal article" date="2014" name="Front. Microbiol.">
        <title>High frequency of phylogenetically diverse reductive dehalogenase-homologous genes in deep subseafloor sedimentary metagenomes.</title>
        <authorList>
            <person name="Kawai M."/>
            <person name="Futagami T."/>
            <person name="Toyoda A."/>
            <person name="Takaki Y."/>
            <person name="Nishi S."/>
            <person name="Hori S."/>
            <person name="Arai W."/>
            <person name="Tsubouchi T."/>
            <person name="Morono Y."/>
            <person name="Uchiyama I."/>
            <person name="Ito T."/>
            <person name="Fujiyama A."/>
            <person name="Inagaki F."/>
            <person name="Takami H."/>
        </authorList>
    </citation>
    <scope>NUCLEOTIDE SEQUENCE</scope>
    <source>
        <strain evidence="1">Expedition CK06-06</strain>
    </source>
</reference>
<feature type="non-terminal residue" evidence="1">
    <location>
        <position position="1"/>
    </location>
</feature>
<dbReference type="Pfam" id="PF17957">
    <property type="entry name" value="Big_7"/>
    <property type="match status" value="1"/>
</dbReference>
<gene>
    <name evidence="1" type="ORF">S01H1_06242</name>
</gene>
<accession>X0SUR6</accession>
<dbReference type="InterPro" id="IPR013783">
    <property type="entry name" value="Ig-like_fold"/>
</dbReference>
<organism evidence="1">
    <name type="scientific">marine sediment metagenome</name>
    <dbReference type="NCBI Taxonomy" id="412755"/>
    <lineage>
        <taxon>unclassified sequences</taxon>
        <taxon>metagenomes</taxon>
        <taxon>ecological metagenomes</taxon>
    </lineage>
</organism>
<proteinExistence type="predicted"/>
<evidence type="ECO:0000313" key="1">
    <source>
        <dbReference type="EMBL" id="GAF79667.1"/>
    </source>
</evidence>
<name>X0SUR6_9ZZZZ</name>
<feature type="non-terminal residue" evidence="1">
    <location>
        <position position="481"/>
    </location>
</feature>
<dbReference type="AlphaFoldDB" id="X0SUR6"/>
<comment type="caution">
    <text evidence="1">The sequence shown here is derived from an EMBL/GenBank/DDBJ whole genome shotgun (WGS) entry which is preliminary data.</text>
</comment>
<sequence length="481" mass="53901">IRPLPNLNGNITRSTSIAPLKISMESLDEMIAYQNYSHTVFVGVATSQNCAPCHTWNQHLYDAYISGLYDFEYVEMIEFDHNGAVLNEKAHDWASGYGIGSYPTSIFDRDYQRIIGNHPEELPGALDTCGNREVADIAANMTVSWLGNATIEVNITIQNNEETQYDGRILAFITEIISRYDTDGGDPYHFGFLDFAFDKNISIGSGGEYTDSTVWNGNDHGDAHGDDFGDITKGNIQVTMIVFKDNEHLDETVKACMTANNPPYVPNDPIPPDGDTNVVIDTDLSWIGGDPDGDLVTYDVFFNTSSPPSQIVWNQTGVTYDPGILDYETTYYWRIVAWDAFGASTEGPIWSFTTIHPAELEVMITRPKNESFYLRNMRLFPLPRNIIVYGPIDITVNTTSSIGIESVELYINEKLVETFTEESFSYRWAPILCSRYTIKVIAHDKIGGQAEDQIIVFKWRVHPLLILAAILILLKSSTIIS</sequence>
<dbReference type="EMBL" id="BARS01003233">
    <property type="protein sequence ID" value="GAF79667.1"/>
    <property type="molecule type" value="Genomic_DNA"/>
</dbReference>